<dbReference type="AlphaFoldDB" id="A0A8T0P4B1"/>
<evidence type="ECO:0000313" key="2">
    <source>
        <dbReference type="Proteomes" id="UP000823388"/>
    </source>
</evidence>
<dbReference type="Gene3D" id="2.40.50.140">
    <property type="entry name" value="Nucleic acid-binding proteins"/>
    <property type="match status" value="3"/>
</dbReference>
<dbReference type="Proteomes" id="UP000823388">
    <property type="component" value="Chromosome 9K"/>
</dbReference>
<accession>A0A8T0P4B1</accession>
<reference evidence="1" key="1">
    <citation type="submission" date="2020-05" db="EMBL/GenBank/DDBJ databases">
        <title>WGS assembly of Panicum virgatum.</title>
        <authorList>
            <person name="Lovell J.T."/>
            <person name="Jenkins J."/>
            <person name="Shu S."/>
            <person name="Juenger T.E."/>
            <person name="Schmutz J."/>
        </authorList>
    </citation>
    <scope>NUCLEOTIDE SEQUENCE</scope>
    <source>
        <strain evidence="1">AP13</strain>
    </source>
</reference>
<dbReference type="CDD" id="cd04481">
    <property type="entry name" value="RPA1_DBD_B_like"/>
    <property type="match status" value="1"/>
</dbReference>
<dbReference type="SUPFAM" id="SSF50249">
    <property type="entry name" value="Nucleic acid-binding proteins"/>
    <property type="match status" value="3"/>
</dbReference>
<evidence type="ECO:0008006" key="3">
    <source>
        <dbReference type="Google" id="ProtNLM"/>
    </source>
</evidence>
<dbReference type="CDD" id="cd04476">
    <property type="entry name" value="RPA1_DBD_C"/>
    <property type="match status" value="1"/>
</dbReference>
<protein>
    <recommendedName>
        <fullName evidence="3">DUF223 domain-containing protein</fullName>
    </recommendedName>
</protein>
<keyword evidence="2" id="KW-1185">Reference proteome</keyword>
<organism evidence="1 2">
    <name type="scientific">Panicum virgatum</name>
    <name type="common">Blackwell switchgrass</name>
    <dbReference type="NCBI Taxonomy" id="38727"/>
    <lineage>
        <taxon>Eukaryota</taxon>
        <taxon>Viridiplantae</taxon>
        <taxon>Streptophyta</taxon>
        <taxon>Embryophyta</taxon>
        <taxon>Tracheophyta</taxon>
        <taxon>Spermatophyta</taxon>
        <taxon>Magnoliopsida</taxon>
        <taxon>Liliopsida</taxon>
        <taxon>Poales</taxon>
        <taxon>Poaceae</taxon>
        <taxon>PACMAD clade</taxon>
        <taxon>Panicoideae</taxon>
        <taxon>Panicodae</taxon>
        <taxon>Paniceae</taxon>
        <taxon>Panicinae</taxon>
        <taxon>Panicum</taxon>
        <taxon>Panicum sect. Hiantes</taxon>
    </lineage>
</organism>
<comment type="caution">
    <text evidence="1">The sequence shown here is derived from an EMBL/GenBank/DDBJ whole genome shotgun (WGS) entry which is preliminary data.</text>
</comment>
<dbReference type="EMBL" id="CM029053">
    <property type="protein sequence ID" value="KAG2555042.1"/>
    <property type="molecule type" value="Genomic_DNA"/>
</dbReference>
<dbReference type="InterPro" id="IPR047192">
    <property type="entry name" value="Euk_RPA1_DBD_C"/>
</dbReference>
<sequence length="541" mass="61407">MFSYSSNSIHFRNGLAILFKKNYINVFIHKLGSSLSFFCRVAISLTMIPIQGELSTISDLCLSTTNVVLHVRVSRMWEFRGGNERGNIKHLDLVFIDLKGDAIYAEILPDQKIIIFIGKFVVEKAKPGYKVVQNPYMLRLNRRTTIVKSNTHDLEFPKYTFSLTPIEILSQFVKNKERFLDVLGKITAVSNPAVVRNTAGDLMMRRIIKLQDLRYIFIIQVSNKTLNKGNTIDLSLSGMRALEFDGDAVLQIGQKNHIIAIFVGTLMKQYKNGTHFLSGTAACRWYINENDIPAIKAFQKSLPVDATAVEKIDLPNEDQTDVAFEEKKMLQLNDILTTSLSCTPTILYFFILKGERYQCTRTNLTSWCYRACRVCSSKMISTPDGFQCTKDGDFPSKITLCTKDGGCPSKQFEWKYKIPFIVADDTYSLEFMMFERRAVELIGKSAETLRKYNDLDIIPSDISQWIGHKFTFVVRILYKKSMRTEHPSFEVLSIKERHGKQDVLPLLSTQSSPLGQGTSSAIVATKDLPELMTISSKTPTD</sequence>
<name>A0A8T0P4B1_PANVG</name>
<gene>
    <name evidence="1" type="ORF">PVAP13_9KG551900</name>
</gene>
<dbReference type="InterPro" id="IPR012340">
    <property type="entry name" value="NA-bd_OB-fold"/>
</dbReference>
<proteinExistence type="predicted"/>
<dbReference type="PANTHER" id="PTHR47165">
    <property type="entry name" value="OS03G0429900 PROTEIN"/>
    <property type="match status" value="1"/>
</dbReference>
<dbReference type="PANTHER" id="PTHR47165:SF4">
    <property type="entry name" value="OS03G0429900 PROTEIN"/>
    <property type="match status" value="1"/>
</dbReference>
<evidence type="ECO:0000313" key="1">
    <source>
        <dbReference type="EMBL" id="KAG2555042.1"/>
    </source>
</evidence>